<keyword evidence="8" id="KW-0406">Ion transport</keyword>
<dbReference type="AlphaFoldDB" id="A0A062XRI4"/>
<evidence type="ECO:0000259" key="14">
    <source>
        <dbReference type="Pfam" id="PF00593"/>
    </source>
</evidence>
<keyword evidence="2" id="KW-0813">Transport</keyword>
<evidence type="ECO:0000256" key="3">
    <source>
        <dbReference type="ARBA" id="ARBA00022452"/>
    </source>
</evidence>
<keyword evidence="9 12" id="KW-0798">TonB box</keyword>
<comment type="caution">
    <text evidence="16">The sequence shown here is derived from an EMBL/GenBank/DDBJ whole genome shotgun (WGS) entry which is preliminary data.</text>
</comment>
<keyword evidence="3" id="KW-1134">Transmembrane beta strand</keyword>
<dbReference type="Gene3D" id="2.60.40.1120">
    <property type="entry name" value="Carboxypeptidase-like, regulatory domain"/>
    <property type="match status" value="1"/>
</dbReference>
<evidence type="ECO:0000256" key="4">
    <source>
        <dbReference type="ARBA" id="ARBA00022496"/>
    </source>
</evidence>
<evidence type="ECO:0000313" key="17">
    <source>
        <dbReference type="Proteomes" id="UP000027284"/>
    </source>
</evidence>
<dbReference type="InterPro" id="IPR000531">
    <property type="entry name" value="Beta-barrel_TonB"/>
</dbReference>
<gene>
    <name evidence="16" type="ORF">EG19_05660</name>
</gene>
<dbReference type="SUPFAM" id="SSF56935">
    <property type="entry name" value="Porins"/>
    <property type="match status" value="1"/>
</dbReference>
<evidence type="ECO:0000256" key="8">
    <source>
        <dbReference type="ARBA" id="ARBA00023065"/>
    </source>
</evidence>
<dbReference type="Pfam" id="PF07715">
    <property type="entry name" value="Plug"/>
    <property type="match status" value="1"/>
</dbReference>
<evidence type="ECO:0000256" key="9">
    <source>
        <dbReference type="ARBA" id="ARBA00023077"/>
    </source>
</evidence>
<evidence type="ECO:0000256" key="2">
    <source>
        <dbReference type="ARBA" id="ARBA00022448"/>
    </source>
</evidence>
<evidence type="ECO:0000256" key="7">
    <source>
        <dbReference type="ARBA" id="ARBA00023004"/>
    </source>
</evidence>
<dbReference type="Gene3D" id="2.40.170.20">
    <property type="entry name" value="TonB-dependent receptor, beta-barrel domain"/>
    <property type="match status" value="1"/>
</dbReference>
<evidence type="ECO:0000313" key="16">
    <source>
        <dbReference type="EMBL" id="KDA53408.1"/>
    </source>
</evidence>
<keyword evidence="4" id="KW-0410">Iron transport</keyword>
<evidence type="ECO:0000256" key="10">
    <source>
        <dbReference type="ARBA" id="ARBA00023136"/>
    </source>
</evidence>
<organism evidence="16 17">
    <name type="scientific">Thermoanaerobaculum aquaticum</name>
    <dbReference type="NCBI Taxonomy" id="1312852"/>
    <lineage>
        <taxon>Bacteria</taxon>
        <taxon>Pseudomonadati</taxon>
        <taxon>Acidobacteriota</taxon>
        <taxon>Thermoanaerobaculia</taxon>
        <taxon>Thermoanaerobaculales</taxon>
        <taxon>Thermoanaerobaculaceae</taxon>
        <taxon>Thermoanaerobaculum</taxon>
    </lineage>
</organism>
<accession>A0A062XRI4</accession>
<keyword evidence="11" id="KW-0998">Cell outer membrane</keyword>
<feature type="domain" description="TonB-dependent receptor plug" evidence="15">
    <location>
        <begin position="163"/>
        <end position="257"/>
    </location>
</feature>
<feature type="domain" description="TonB-dependent receptor-like beta-barrel" evidence="14">
    <location>
        <begin position="383"/>
        <end position="811"/>
    </location>
</feature>
<dbReference type="InterPro" id="IPR036942">
    <property type="entry name" value="Beta-barrel_TonB_sf"/>
</dbReference>
<comment type="similarity">
    <text evidence="12">Belongs to the TonB-dependent receptor family.</text>
</comment>
<evidence type="ECO:0000259" key="15">
    <source>
        <dbReference type="Pfam" id="PF07715"/>
    </source>
</evidence>
<dbReference type="Proteomes" id="UP000027284">
    <property type="component" value="Unassembled WGS sequence"/>
</dbReference>
<keyword evidence="5" id="KW-0812">Transmembrane</keyword>
<evidence type="ECO:0000256" key="6">
    <source>
        <dbReference type="ARBA" id="ARBA00022729"/>
    </source>
</evidence>
<evidence type="ECO:0000256" key="5">
    <source>
        <dbReference type="ARBA" id="ARBA00022692"/>
    </source>
</evidence>
<dbReference type="InterPro" id="IPR008969">
    <property type="entry name" value="CarboxyPept-like_regulatory"/>
</dbReference>
<keyword evidence="7" id="KW-0408">Iron</keyword>
<dbReference type="SUPFAM" id="SSF49464">
    <property type="entry name" value="Carboxypeptidase regulatory domain-like"/>
    <property type="match status" value="1"/>
</dbReference>
<evidence type="ECO:0000256" key="1">
    <source>
        <dbReference type="ARBA" id="ARBA00004571"/>
    </source>
</evidence>
<dbReference type="Pfam" id="PF00593">
    <property type="entry name" value="TonB_dep_Rec_b-barrel"/>
    <property type="match status" value="1"/>
</dbReference>
<dbReference type="GO" id="GO:0009279">
    <property type="term" value="C:cell outer membrane"/>
    <property type="evidence" value="ECO:0007669"/>
    <property type="project" value="UniProtKB-SubCell"/>
</dbReference>
<dbReference type="Pfam" id="PF13620">
    <property type="entry name" value="CarboxypepD_reg"/>
    <property type="match status" value="1"/>
</dbReference>
<protein>
    <recommendedName>
        <fullName evidence="18">TonB-dependent receptor</fullName>
    </recommendedName>
</protein>
<dbReference type="PANTHER" id="PTHR32552:SF68">
    <property type="entry name" value="FERRICHROME OUTER MEMBRANE TRANSPORTER_PHAGE RECEPTOR"/>
    <property type="match status" value="1"/>
</dbReference>
<dbReference type="PANTHER" id="PTHR32552">
    <property type="entry name" value="FERRICHROME IRON RECEPTOR-RELATED"/>
    <property type="match status" value="1"/>
</dbReference>
<sequence length="845" mass="94357">MQSEWCGAEITPLEPDPGHTGGGNGAEAPNHLDLFSPACPGEEETMRKVVLALFLLVTTTLPTAAAELKGRVLASDTGKPLAGAKLEVRELGLSATTDGQGQFVLEVGAQAQLTLVVTYPGYYPVNQRVTLPAPALELSLAPVRPFTEQVEVRASRAQTGKDPATFTNLPRERIEESYYGQDPAMLLAATVPGFFAYNDNGHGIGYSYFTIRGFGQARTRVSLNGAPLNDAESGELFFIDLADFLATAGDIQVQRGVFGLSGMGGAVDITTAPASMEPSFQLHLGAGSYNTQRLTLRYDSGLVGGQWALTARYSKITTDGYRDQSWVDMWNYFFSLSHFGQRSRTRLVLFGGPEQTHLAYYGIPKSVLEGGRTGNADRDRKFNPLTYPGEIDNFHQPHFQLISELRLSPNTELTQTFYLFQGDGYYDQFKTNRKLVEYNLPNITLPDGTVIRRTDLVRRRTVDEWDAGWVPTLSWQKGNWALELAGELRLHKAHHYGQVTWAQYYPPGVPPNRRYYDYQVDKQSSALRLKASYRLTDDLLAVAGLGYAHHRYELSKDRLKGQAFTDNFDFLLPQAGLLWRVKEGQEAYLNVARGMREPNFRQLYDPQDYYGTRAYLDPEDVWDWEAGYRLRGERFSARVNAFYMRFANEIVWAGALDDSGVPIYGNGARSVHKGLELEGSWSPSPNFGVDAALTLSRNTFTRYREYGYDGTFTSYDGNRIAGYPDTLLLVTARGQLAGFQAALTLRAVDRFYLDNTQDNRKNPEARRQPGYVPLVNPGFAVVDLTLRRPLPELATTLGLSQLGAELRVNNLLDKKYTAFGYVDYGEPQFIPAAPRHYYLGFSLGL</sequence>
<proteinExistence type="inferred from homology"/>
<dbReference type="InterPro" id="IPR012910">
    <property type="entry name" value="Plug_dom"/>
</dbReference>
<dbReference type="STRING" id="1312852.EG19_05660"/>
<dbReference type="GO" id="GO:0015344">
    <property type="term" value="F:siderophore uptake transmembrane transporter activity"/>
    <property type="evidence" value="ECO:0007669"/>
    <property type="project" value="TreeGrafter"/>
</dbReference>
<evidence type="ECO:0000256" key="12">
    <source>
        <dbReference type="RuleBase" id="RU003357"/>
    </source>
</evidence>
<evidence type="ECO:0000256" key="11">
    <source>
        <dbReference type="ARBA" id="ARBA00023237"/>
    </source>
</evidence>
<evidence type="ECO:0008006" key="18">
    <source>
        <dbReference type="Google" id="ProtNLM"/>
    </source>
</evidence>
<dbReference type="EMBL" id="JMFG01000022">
    <property type="protein sequence ID" value="KDA53408.1"/>
    <property type="molecule type" value="Genomic_DNA"/>
</dbReference>
<keyword evidence="6" id="KW-0732">Signal</keyword>
<reference evidence="16 17" key="1">
    <citation type="submission" date="2014-04" db="EMBL/GenBank/DDBJ databases">
        <title>The Genome Sequence of Thermoanaerobaculum aquaticum MP-01, The First Cultivated Group 23 Acidobacterium.</title>
        <authorList>
            <person name="Stamps B.W."/>
            <person name="Losey N.A."/>
            <person name="Lawson P.A."/>
            <person name="Stevenson B.S."/>
        </authorList>
    </citation>
    <scope>NUCLEOTIDE SEQUENCE [LARGE SCALE GENOMIC DNA]</scope>
    <source>
        <strain evidence="16 17">MP-01</strain>
    </source>
</reference>
<comment type="subcellular location">
    <subcellularLocation>
        <location evidence="1">Cell outer membrane</location>
        <topology evidence="1">Multi-pass membrane protein</topology>
    </subcellularLocation>
</comment>
<feature type="region of interest" description="Disordered" evidence="13">
    <location>
        <begin position="1"/>
        <end position="35"/>
    </location>
</feature>
<keyword evidence="17" id="KW-1185">Reference proteome</keyword>
<evidence type="ECO:0000256" key="13">
    <source>
        <dbReference type="SAM" id="MobiDB-lite"/>
    </source>
</evidence>
<keyword evidence="10 12" id="KW-0472">Membrane</keyword>
<dbReference type="Gene3D" id="2.170.130.10">
    <property type="entry name" value="TonB-dependent receptor, plug domain"/>
    <property type="match status" value="1"/>
</dbReference>
<dbReference type="InterPro" id="IPR039426">
    <property type="entry name" value="TonB-dep_rcpt-like"/>
</dbReference>
<name>A0A062XRI4_9BACT</name>
<dbReference type="InterPro" id="IPR037066">
    <property type="entry name" value="Plug_dom_sf"/>
</dbReference>